<dbReference type="GO" id="GO:0033072">
    <property type="term" value="P:vancomycin biosynthetic process"/>
    <property type="evidence" value="ECO:0007669"/>
    <property type="project" value="UniProtKB-ARBA"/>
</dbReference>
<dbReference type="InParanoid" id="D6U1Q2"/>
<dbReference type="STRING" id="485913.Krac_3534"/>
<dbReference type="Gene3D" id="3.40.50.2000">
    <property type="entry name" value="Glycogen Phosphorylase B"/>
    <property type="match status" value="2"/>
</dbReference>
<dbReference type="RefSeq" id="WP_007921022.1">
    <property type="nucleotide sequence ID" value="NZ_ADVG01000004.1"/>
</dbReference>
<comment type="caution">
    <text evidence="3">The sequence shown here is derived from an EMBL/GenBank/DDBJ whole genome shotgun (WGS) entry which is preliminary data.</text>
</comment>
<keyword evidence="4" id="KW-1185">Reference proteome</keyword>
<gene>
    <name evidence="3" type="ORF">Krac_3534</name>
</gene>
<dbReference type="FunFam" id="3.40.50.2000:FF:000009">
    <property type="entry name" value="Sterol 3-beta-glucosyltransferase UGT80A2"/>
    <property type="match status" value="1"/>
</dbReference>
<dbReference type="AlphaFoldDB" id="D6U1Q2"/>
<feature type="domain" description="Erythromycin biosynthesis protein CIII-like C-terminal" evidence="2">
    <location>
        <begin position="287"/>
        <end position="403"/>
    </location>
</feature>
<reference evidence="3 4" key="1">
    <citation type="journal article" date="2011" name="Stand. Genomic Sci.">
        <title>Non-contiguous finished genome sequence and contextual data of the filamentous soil bacterium Ktedonobacter racemifer type strain (SOSP1-21).</title>
        <authorList>
            <person name="Chang Y.J."/>
            <person name="Land M."/>
            <person name="Hauser L."/>
            <person name="Chertkov O."/>
            <person name="Del Rio T.G."/>
            <person name="Nolan M."/>
            <person name="Copeland A."/>
            <person name="Tice H."/>
            <person name="Cheng J.F."/>
            <person name="Lucas S."/>
            <person name="Han C."/>
            <person name="Goodwin L."/>
            <person name="Pitluck S."/>
            <person name="Ivanova N."/>
            <person name="Ovchinikova G."/>
            <person name="Pati A."/>
            <person name="Chen A."/>
            <person name="Palaniappan K."/>
            <person name="Mavromatis K."/>
            <person name="Liolios K."/>
            <person name="Brettin T."/>
            <person name="Fiebig A."/>
            <person name="Rohde M."/>
            <person name="Abt B."/>
            <person name="Goker M."/>
            <person name="Detter J.C."/>
            <person name="Woyke T."/>
            <person name="Bristow J."/>
            <person name="Eisen J.A."/>
            <person name="Markowitz V."/>
            <person name="Hugenholtz P."/>
            <person name="Kyrpides N.C."/>
            <person name="Klenk H.P."/>
            <person name="Lapidus A."/>
        </authorList>
    </citation>
    <scope>NUCLEOTIDE SEQUENCE [LARGE SCALE GENOMIC DNA]</scope>
    <source>
        <strain evidence="4">DSM 44963</strain>
    </source>
</reference>
<evidence type="ECO:0000313" key="3">
    <source>
        <dbReference type="EMBL" id="EFH82696.1"/>
    </source>
</evidence>
<proteinExistence type="predicted"/>
<protein>
    <submittedName>
        <fullName evidence="3">Glycosyl transferase family 28</fullName>
    </submittedName>
</protein>
<dbReference type="PANTHER" id="PTHR48050:SF13">
    <property type="entry name" value="STEROL 3-BETA-GLUCOSYLTRANSFERASE UGT80A2"/>
    <property type="match status" value="1"/>
</dbReference>
<dbReference type="Pfam" id="PF06722">
    <property type="entry name" value="EryCIII-like_C"/>
    <property type="match status" value="1"/>
</dbReference>
<dbReference type="InterPro" id="IPR002213">
    <property type="entry name" value="UDP_glucos_trans"/>
</dbReference>
<evidence type="ECO:0000259" key="2">
    <source>
        <dbReference type="Pfam" id="PF06722"/>
    </source>
</evidence>
<keyword evidence="3" id="KW-0808">Transferase</keyword>
<accession>D6U1Q2</accession>
<dbReference type="CDD" id="cd03784">
    <property type="entry name" value="GT1_Gtf-like"/>
    <property type="match status" value="1"/>
</dbReference>
<feature type="domain" description="Glycosyltransferase family 28 N-terminal" evidence="1">
    <location>
        <begin position="3"/>
        <end position="78"/>
    </location>
</feature>
<dbReference type="InterPro" id="IPR010610">
    <property type="entry name" value="EryCIII-like_C"/>
</dbReference>
<dbReference type="eggNOG" id="COG1819">
    <property type="taxonomic scope" value="Bacteria"/>
</dbReference>
<dbReference type="EMBL" id="ADVG01000004">
    <property type="protein sequence ID" value="EFH82696.1"/>
    <property type="molecule type" value="Genomic_DNA"/>
</dbReference>
<dbReference type="InterPro" id="IPR004276">
    <property type="entry name" value="GlycoTrans_28_N"/>
</dbReference>
<evidence type="ECO:0000259" key="1">
    <source>
        <dbReference type="Pfam" id="PF03033"/>
    </source>
</evidence>
<dbReference type="SUPFAM" id="SSF53756">
    <property type="entry name" value="UDP-Glycosyltransferase/glycogen phosphorylase"/>
    <property type="match status" value="1"/>
</dbReference>
<dbReference type="PANTHER" id="PTHR48050">
    <property type="entry name" value="STEROL 3-BETA-GLUCOSYLTRANSFERASE"/>
    <property type="match status" value="1"/>
</dbReference>
<dbReference type="OrthoDB" id="9805366at2"/>
<dbReference type="InterPro" id="IPR050426">
    <property type="entry name" value="Glycosyltransferase_28"/>
</dbReference>
<dbReference type="Proteomes" id="UP000004508">
    <property type="component" value="Unassembled WGS sequence"/>
</dbReference>
<sequence length="415" mass="46048">MRIVMIATGSWGDVRPNVVLGQALQQVGYEVVLVAEESFREWVEGRGIVFAGLSFQMQALLDEQANNRTPLQTMRWMRRMTQTMVQMGKEIAEVIQTGDIVLVNEGLLGLVNGALETPDVRFLHLNLQPWIPTTEFLGMFPERPTWLPMPAATYNQWAGGVVRRSQWWVMGRYGNQVRKHYLGLPKQTWVKHRALLEATPSVLLVSPAVLPPPADWQPQHHITGYLFDEESGWEVPQALRDFLAGGEKPVYIGFGSMRERQPEATTRLLLDAVKRTGKRAILLSGWAGIGASDLPEDVFLLNYAPHSWLFPRMAAVVHHGGAGTTAASLRAGVPSVIVPMLSDQPFWGRRVHALGAGTRLIPRARLTAENLAAAITEATTNRAMQGKAEELGAKIRAEDGVSEAVSVIRKYLETR</sequence>
<dbReference type="GO" id="GO:0008194">
    <property type="term" value="F:UDP-glycosyltransferase activity"/>
    <property type="evidence" value="ECO:0007669"/>
    <property type="project" value="InterPro"/>
</dbReference>
<name>D6U1Q2_KTERA</name>
<organism evidence="3 4">
    <name type="scientific">Ktedonobacter racemifer DSM 44963</name>
    <dbReference type="NCBI Taxonomy" id="485913"/>
    <lineage>
        <taxon>Bacteria</taxon>
        <taxon>Bacillati</taxon>
        <taxon>Chloroflexota</taxon>
        <taxon>Ktedonobacteria</taxon>
        <taxon>Ktedonobacterales</taxon>
        <taxon>Ktedonobacteraceae</taxon>
        <taxon>Ktedonobacter</taxon>
    </lineage>
</organism>
<dbReference type="Pfam" id="PF03033">
    <property type="entry name" value="Glyco_transf_28"/>
    <property type="match status" value="1"/>
</dbReference>
<dbReference type="GO" id="GO:0016758">
    <property type="term" value="F:hexosyltransferase activity"/>
    <property type="evidence" value="ECO:0007669"/>
    <property type="project" value="InterPro"/>
</dbReference>
<dbReference type="GO" id="GO:0005975">
    <property type="term" value="P:carbohydrate metabolic process"/>
    <property type="evidence" value="ECO:0007669"/>
    <property type="project" value="InterPro"/>
</dbReference>
<evidence type="ECO:0000313" key="4">
    <source>
        <dbReference type="Proteomes" id="UP000004508"/>
    </source>
</evidence>